<keyword evidence="2" id="KW-1185">Reference proteome</keyword>
<dbReference type="HOGENOM" id="CLU_1626711_0_0_1"/>
<protein>
    <submittedName>
        <fullName evidence="1">Uncharacterized protein</fullName>
    </submittedName>
</protein>
<proteinExistence type="predicted"/>
<gene>
    <name evidence="1" type="ORF">AUEXF2481DRAFT_42981</name>
</gene>
<dbReference type="Proteomes" id="UP000030641">
    <property type="component" value="Unassembled WGS sequence"/>
</dbReference>
<organism evidence="1 2">
    <name type="scientific">Aureobasidium subglaciale (strain EXF-2481)</name>
    <name type="common">Aureobasidium pullulans var. subglaciale</name>
    <dbReference type="NCBI Taxonomy" id="1043005"/>
    <lineage>
        <taxon>Eukaryota</taxon>
        <taxon>Fungi</taxon>
        <taxon>Dikarya</taxon>
        <taxon>Ascomycota</taxon>
        <taxon>Pezizomycotina</taxon>
        <taxon>Dothideomycetes</taxon>
        <taxon>Dothideomycetidae</taxon>
        <taxon>Dothideales</taxon>
        <taxon>Saccotheciaceae</taxon>
        <taxon>Aureobasidium</taxon>
    </lineage>
</organism>
<reference evidence="1 2" key="1">
    <citation type="journal article" date="2014" name="BMC Genomics">
        <title>Genome sequencing of four Aureobasidium pullulans varieties: biotechnological potential, stress tolerance, and description of new species.</title>
        <authorList>
            <person name="Gostin Ar C."/>
            <person name="Ohm R.A."/>
            <person name="Kogej T."/>
            <person name="Sonjak S."/>
            <person name="Turk M."/>
            <person name="Zajc J."/>
            <person name="Zalar P."/>
            <person name="Grube M."/>
            <person name="Sun H."/>
            <person name="Han J."/>
            <person name="Sharma A."/>
            <person name="Chiniquy J."/>
            <person name="Ngan C.Y."/>
            <person name="Lipzen A."/>
            <person name="Barry K."/>
            <person name="Grigoriev I.V."/>
            <person name="Gunde-Cimerman N."/>
        </authorList>
    </citation>
    <scope>NUCLEOTIDE SEQUENCE [LARGE SCALE GENOMIC DNA]</scope>
    <source>
        <strain evidence="1 2">EXF-2481</strain>
    </source>
</reference>
<dbReference type="InParanoid" id="A0A074Y983"/>
<dbReference type="RefSeq" id="XP_013340989.1">
    <property type="nucleotide sequence ID" value="XM_013485535.1"/>
</dbReference>
<evidence type="ECO:0000313" key="2">
    <source>
        <dbReference type="Proteomes" id="UP000030641"/>
    </source>
</evidence>
<sequence>MPESYAIVLLSFRVSLGNNRGDDGAGLPKAEYRYVLYAGEHLWAPELLDCCHFEVMKASIAARCTCISATYTTASRTTESFSYCPSDRRAVTFEQQSCQRNCDCPRSCHVVREEADELRIGRCRVPISRSSCSCLLHMKLILQMRETASFPDAGVLTSLGLLG</sequence>
<dbReference type="AlphaFoldDB" id="A0A074Y983"/>
<accession>A0A074Y983</accession>
<name>A0A074Y983_AURSE</name>
<dbReference type="EMBL" id="KL584770">
    <property type="protein sequence ID" value="KEQ92539.1"/>
    <property type="molecule type" value="Genomic_DNA"/>
</dbReference>
<evidence type="ECO:0000313" key="1">
    <source>
        <dbReference type="EMBL" id="KEQ92539.1"/>
    </source>
</evidence>
<dbReference type="GeneID" id="25367283"/>